<dbReference type="GO" id="GO:0008836">
    <property type="term" value="F:diaminopimelate decarboxylase activity"/>
    <property type="evidence" value="ECO:0007669"/>
    <property type="project" value="UniProtKB-EC"/>
</dbReference>
<keyword evidence="3 5" id="KW-0663">Pyridoxal phosphate</keyword>
<protein>
    <recommendedName>
        <fullName evidence="5 6">Diaminopimelate decarboxylase</fullName>
        <shortName evidence="5">DAP decarboxylase</shortName>
        <shortName evidence="5">DAPDC</shortName>
        <ecNumber evidence="5 6">4.1.1.20</ecNumber>
    </recommendedName>
</protein>
<feature type="domain" description="Orn/DAP/Arg decarboxylase 2 N-terminal" evidence="9">
    <location>
        <begin position="36"/>
        <end position="279"/>
    </location>
</feature>
<dbReference type="EC" id="4.1.1.20" evidence="5 6"/>
<dbReference type="NCBIfam" id="TIGR01048">
    <property type="entry name" value="lysA"/>
    <property type="match status" value="1"/>
</dbReference>
<dbReference type="SUPFAM" id="SSF51419">
    <property type="entry name" value="PLP-binding barrel"/>
    <property type="match status" value="1"/>
</dbReference>
<keyword evidence="4 5" id="KW-0456">Lyase</keyword>
<dbReference type="Gene3D" id="2.40.37.10">
    <property type="entry name" value="Lyase, Ornithine Decarboxylase, Chain A, domain 1"/>
    <property type="match status" value="1"/>
</dbReference>
<dbReference type="Pfam" id="PF00278">
    <property type="entry name" value="Orn_DAP_Arg_deC"/>
    <property type="match status" value="1"/>
</dbReference>
<dbReference type="PRINTS" id="PR01181">
    <property type="entry name" value="DAPDCRBXLASE"/>
</dbReference>
<dbReference type="Pfam" id="PF02784">
    <property type="entry name" value="Orn_Arg_deC_N"/>
    <property type="match status" value="1"/>
</dbReference>
<comment type="pathway">
    <text evidence="5 7">Amino-acid biosynthesis; L-lysine biosynthesis via DAP pathway; L-lysine from DL-2,6-diaminopimelate: step 1/1.</text>
</comment>
<dbReference type="Gene3D" id="3.20.20.10">
    <property type="entry name" value="Alanine racemase"/>
    <property type="match status" value="1"/>
</dbReference>
<dbReference type="RefSeq" id="WP_206715053.1">
    <property type="nucleotide sequence ID" value="NZ_CP071091.1"/>
</dbReference>
<evidence type="ECO:0000313" key="10">
    <source>
        <dbReference type="EMBL" id="QSQ13356.1"/>
    </source>
</evidence>
<feature type="binding site" evidence="5">
    <location>
        <position position="372"/>
    </location>
    <ligand>
        <name>pyridoxal 5'-phosphate</name>
        <dbReference type="ChEBI" id="CHEBI:597326"/>
    </ligand>
</feature>
<dbReference type="CDD" id="cd06828">
    <property type="entry name" value="PLPDE_III_DapDC"/>
    <property type="match status" value="1"/>
</dbReference>
<name>A0ABX7N4H7_9BACT</name>
<feature type="binding site" evidence="5">
    <location>
        <position position="276"/>
    </location>
    <ligand>
        <name>substrate</name>
    </ligand>
</feature>
<feature type="binding site" evidence="5">
    <location>
        <position position="239"/>
    </location>
    <ligand>
        <name>pyridoxal 5'-phosphate</name>
        <dbReference type="ChEBI" id="CHEBI:597326"/>
    </ligand>
</feature>
<proteinExistence type="inferred from homology"/>
<keyword evidence="11" id="KW-1185">Reference proteome</keyword>
<dbReference type="PANTHER" id="PTHR43727">
    <property type="entry name" value="DIAMINOPIMELATE DECARBOXYLASE"/>
    <property type="match status" value="1"/>
</dbReference>
<feature type="binding site" evidence="5">
    <location>
        <position position="316"/>
    </location>
    <ligand>
        <name>substrate</name>
    </ligand>
</feature>
<reference evidence="10 11" key="1">
    <citation type="submission" date="2021-02" db="EMBL/GenBank/DDBJ databases">
        <title>De Novo genome assembly of isolated myxobacteria.</title>
        <authorList>
            <person name="Stevens D.C."/>
        </authorList>
    </citation>
    <scope>NUCLEOTIDE SEQUENCE [LARGE SCALE GENOMIC DNA]</scope>
    <source>
        <strain evidence="10 11">SCHIC003</strain>
    </source>
</reference>
<evidence type="ECO:0000256" key="1">
    <source>
        <dbReference type="ARBA" id="ARBA00001933"/>
    </source>
</evidence>
<evidence type="ECO:0000256" key="4">
    <source>
        <dbReference type="ARBA" id="ARBA00023239"/>
    </source>
</evidence>
<organism evidence="10 11">
    <name type="scientific">Myxococcus landrumensis</name>
    <dbReference type="NCBI Taxonomy" id="2813577"/>
    <lineage>
        <taxon>Bacteria</taxon>
        <taxon>Pseudomonadati</taxon>
        <taxon>Myxococcota</taxon>
        <taxon>Myxococcia</taxon>
        <taxon>Myxococcales</taxon>
        <taxon>Cystobacterineae</taxon>
        <taxon>Myxococcaceae</taxon>
        <taxon>Myxococcus</taxon>
    </lineage>
</organism>
<keyword evidence="2 5" id="KW-0210">Decarboxylase</keyword>
<accession>A0ABX7N4H7</accession>
<feature type="binding site" evidence="5">
    <location>
        <position position="344"/>
    </location>
    <ligand>
        <name>substrate</name>
    </ligand>
</feature>
<sequence>MSSFAFRKGVLHAEKVPLPAIADAVGTPTYVYSTDALTRHFLAVSEAFAEARPLVCYSVKANSNLAILKLFAGLGGGFDIVSGGELARVKHAGGDPAKTVFAGVGKTAEEMEAALAAGILLFNVESAEELEALDAVGRRLGLRAPFALRVNPEVDARTHRYIATGLKTSKFGVPFEEAVALYARSRKMKGVRAAGLDCHIGSQLTQSAPLRAALTKVAGLYQALKSQKHALEYLDVGGGLGITYVDETPPSAAEYARVVRETTKDTGARLVLEPGRSLVGNAGVLLTRVLYRKQTPARRFAVVDAGMNDLLRPALYEAHHGFVPLVKRRGGKAVEVDVVGPVCESTDVLAKARSLVLPQAGELYAFLSAGAYGMSMASNYNSRPRPAEVLVDGEAWRVVRERERTEDLWRGERA</sequence>
<dbReference type="InterPro" id="IPR000183">
    <property type="entry name" value="Orn/DAP/Arg_de-COase"/>
</dbReference>
<comment type="subunit">
    <text evidence="5">Homodimer.</text>
</comment>
<dbReference type="Proteomes" id="UP000663090">
    <property type="component" value="Chromosome"/>
</dbReference>
<evidence type="ECO:0000313" key="11">
    <source>
        <dbReference type="Proteomes" id="UP000663090"/>
    </source>
</evidence>
<evidence type="ECO:0000259" key="8">
    <source>
        <dbReference type="Pfam" id="PF00278"/>
    </source>
</evidence>
<evidence type="ECO:0000256" key="7">
    <source>
        <dbReference type="RuleBase" id="RU003738"/>
    </source>
</evidence>
<evidence type="ECO:0000256" key="6">
    <source>
        <dbReference type="NCBIfam" id="TIGR01048"/>
    </source>
</evidence>
<dbReference type="InterPro" id="IPR009006">
    <property type="entry name" value="Ala_racemase/Decarboxylase_C"/>
</dbReference>
<dbReference type="PRINTS" id="PR01179">
    <property type="entry name" value="ODADCRBXLASE"/>
</dbReference>
<evidence type="ECO:0000256" key="2">
    <source>
        <dbReference type="ARBA" id="ARBA00022793"/>
    </source>
</evidence>
<comment type="cofactor">
    <cofactor evidence="1 5 7">
        <name>pyridoxal 5'-phosphate</name>
        <dbReference type="ChEBI" id="CHEBI:597326"/>
    </cofactor>
</comment>
<dbReference type="InterPro" id="IPR022644">
    <property type="entry name" value="De-COase2_N"/>
</dbReference>
<feature type="binding site" evidence="5">
    <location>
        <position position="312"/>
    </location>
    <ligand>
        <name>substrate</name>
    </ligand>
</feature>
<dbReference type="InterPro" id="IPR002986">
    <property type="entry name" value="DAP_deCOOHase_LysA"/>
</dbReference>
<comment type="function">
    <text evidence="5">Specifically catalyzes the decarboxylation of meso-diaminopimelate (meso-DAP) to L-lysine.</text>
</comment>
<dbReference type="InterPro" id="IPR029066">
    <property type="entry name" value="PLP-binding_barrel"/>
</dbReference>
<dbReference type="HAMAP" id="MF_02120">
    <property type="entry name" value="LysA"/>
    <property type="match status" value="1"/>
</dbReference>
<dbReference type="SUPFAM" id="SSF50621">
    <property type="entry name" value="Alanine racemase C-terminal domain-like"/>
    <property type="match status" value="1"/>
</dbReference>
<feature type="modified residue" description="N6-(pyridoxal phosphate)lysine" evidence="5">
    <location>
        <position position="60"/>
    </location>
</feature>
<evidence type="ECO:0000259" key="9">
    <source>
        <dbReference type="Pfam" id="PF02784"/>
    </source>
</evidence>
<comment type="similarity">
    <text evidence="5">Belongs to the Orn/Lys/Arg decarboxylase class-II family. LysA subfamily.</text>
</comment>
<comment type="catalytic activity">
    <reaction evidence="5 7">
        <text>meso-2,6-diaminopimelate + H(+) = L-lysine + CO2</text>
        <dbReference type="Rhea" id="RHEA:15101"/>
        <dbReference type="ChEBI" id="CHEBI:15378"/>
        <dbReference type="ChEBI" id="CHEBI:16526"/>
        <dbReference type="ChEBI" id="CHEBI:32551"/>
        <dbReference type="ChEBI" id="CHEBI:57791"/>
        <dbReference type="EC" id="4.1.1.20"/>
    </reaction>
</comment>
<gene>
    <name evidence="5 10" type="primary">lysA</name>
    <name evidence="10" type="ORF">JY572_34255</name>
</gene>
<dbReference type="EMBL" id="CP071091">
    <property type="protein sequence ID" value="QSQ13356.1"/>
    <property type="molecule type" value="Genomic_DNA"/>
</dbReference>
<keyword evidence="5 7" id="KW-0457">Lysine biosynthesis</keyword>
<dbReference type="PROSITE" id="PS00879">
    <property type="entry name" value="ODR_DC_2_2"/>
    <property type="match status" value="1"/>
</dbReference>
<keyword evidence="5" id="KW-0028">Amino-acid biosynthesis</keyword>
<dbReference type="InterPro" id="IPR022657">
    <property type="entry name" value="De-COase2_CS"/>
</dbReference>
<dbReference type="PANTHER" id="PTHR43727:SF2">
    <property type="entry name" value="GROUP IV DECARBOXYLASE"/>
    <property type="match status" value="1"/>
</dbReference>
<feature type="domain" description="Orn/DAP/Arg decarboxylase 2 C-terminal" evidence="8">
    <location>
        <begin position="30"/>
        <end position="370"/>
    </location>
</feature>
<evidence type="ECO:0000256" key="5">
    <source>
        <dbReference type="HAMAP-Rule" id="MF_02120"/>
    </source>
</evidence>
<feature type="binding site" evidence="5">
    <location>
        <begin position="273"/>
        <end position="276"/>
    </location>
    <ligand>
        <name>pyridoxal 5'-phosphate</name>
        <dbReference type="ChEBI" id="CHEBI:597326"/>
    </ligand>
</feature>
<dbReference type="InterPro" id="IPR022643">
    <property type="entry name" value="De-COase2_C"/>
</dbReference>
<feature type="binding site" evidence="5">
    <location>
        <position position="372"/>
    </location>
    <ligand>
        <name>substrate</name>
    </ligand>
</feature>
<evidence type="ECO:0000256" key="3">
    <source>
        <dbReference type="ARBA" id="ARBA00022898"/>
    </source>
</evidence>